<protein>
    <submittedName>
        <fullName evidence="1">Uncharacterized protein</fullName>
    </submittedName>
</protein>
<proteinExistence type="predicted"/>
<gene>
    <name evidence="1" type="ORF">Anapl_10008</name>
</gene>
<accession>R0KBL9</accession>
<keyword evidence="2" id="KW-1185">Reference proteome</keyword>
<evidence type="ECO:0000313" key="2">
    <source>
        <dbReference type="Proteomes" id="UP000296049"/>
    </source>
</evidence>
<dbReference type="AlphaFoldDB" id="R0KBL9"/>
<organism evidence="1 2">
    <name type="scientific">Anas platyrhynchos</name>
    <name type="common">Mallard</name>
    <name type="synonym">Anas boschas</name>
    <dbReference type="NCBI Taxonomy" id="8839"/>
    <lineage>
        <taxon>Eukaryota</taxon>
        <taxon>Metazoa</taxon>
        <taxon>Chordata</taxon>
        <taxon>Craniata</taxon>
        <taxon>Vertebrata</taxon>
        <taxon>Euteleostomi</taxon>
        <taxon>Archelosauria</taxon>
        <taxon>Archosauria</taxon>
        <taxon>Dinosauria</taxon>
        <taxon>Saurischia</taxon>
        <taxon>Theropoda</taxon>
        <taxon>Coelurosauria</taxon>
        <taxon>Aves</taxon>
        <taxon>Neognathae</taxon>
        <taxon>Galloanserae</taxon>
        <taxon>Anseriformes</taxon>
        <taxon>Anatidae</taxon>
        <taxon>Anatinae</taxon>
        <taxon>Anas</taxon>
    </lineage>
</organism>
<dbReference type="Proteomes" id="UP000296049">
    <property type="component" value="Unassembled WGS sequence"/>
</dbReference>
<reference evidence="2" key="1">
    <citation type="journal article" date="2013" name="Nat. Genet.">
        <title>The duck genome and transcriptome provide insight into an avian influenza virus reservoir species.</title>
        <authorList>
            <person name="Huang Y."/>
            <person name="Li Y."/>
            <person name="Burt D.W."/>
            <person name="Chen H."/>
            <person name="Zhang Y."/>
            <person name="Qian W."/>
            <person name="Kim H."/>
            <person name="Gan S."/>
            <person name="Zhao Y."/>
            <person name="Li J."/>
            <person name="Yi K."/>
            <person name="Feng H."/>
            <person name="Zhu P."/>
            <person name="Li B."/>
            <person name="Liu Q."/>
            <person name="Fairley S."/>
            <person name="Magor K.E."/>
            <person name="Du Z."/>
            <person name="Hu X."/>
            <person name="Goodman L."/>
            <person name="Tafer H."/>
            <person name="Vignal A."/>
            <person name="Lee T."/>
            <person name="Kim K.W."/>
            <person name="Sheng Z."/>
            <person name="An Y."/>
            <person name="Searle S."/>
            <person name="Herrero J."/>
            <person name="Groenen M.A."/>
            <person name="Crooijmans R.P."/>
            <person name="Faraut T."/>
            <person name="Cai Q."/>
            <person name="Webster R.G."/>
            <person name="Aldridge J.R."/>
            <person name="Warren W.C."/>
            <person name="Bartschat S."/>
            <person name="Kehr S."/>
            <person name="Marz M."/>
            <person name="Stadler P.F."/>
            <person name="Smith J."/>
            <person name="Kraus R.H."/>
            <person name="Zhao Y."/>
            <person name="Ren L."/>
            <person name="Fei J."/>
            <person name="Morisson M."/>
            <person name="Kaiser P."/>
            <person name="Griffin D.K."/>
            <person name="Rao M."/>
            <person name="Pitel F."/>
            <person name="Wang J."/>
            <person name="Li N."/>
        </authorList>
    </citation>
    <scope>NUCLEOTIDE SEQUENCE [LARGE SCALE GENOMIC DNA]</scope>
</reference>
<dbReference type="EMBL" id="KB742542">
    <property type="protein sequence ID" value="EOB07262.1"/>
    <property type="molecule type" value="Genomic_DNA"/>
</dbReference>
<sequence length="183" mass="20297">MHVCDAPCKLISFAEKQQFSALASPFLRKAMFGNLRRWKQNRNNMEDSLNTSKHACCLCVRMPFGRRSTGAAGTSLSESVPNCEGAVSQTRRRNEVSFSPGQGLGAIEFPSWRSEDITSNCQSNDQLLLQFGRSSPGSSFLGELRFASFTDSDINFQESRPVLPVVQGDVSPRMLVEQQRLLA</sequence>
<evidence type="ECO:0000313" key="1">
    <source>
        <dbReference type="EMBL" id="EOB07262.1"/>
    </source>
</evidence>
<name>R0KBL9_ANAPL</name>